<name>A0AAE0EZ88_9CHLO</name>
<comment type="caution">
    <text evidence="1">The sequence shown here is derived from an EMBL/GenBank/DDBJ whole genome shotgun (WGS) entry which is preliminary data.</text>
</comment>
<protein>
    <submittedName>
        <fullName evidence="1">Uncharacterized protein</fullName>
    </submittedName>
</protein>
<dbReference type="EMBL" id="LGRX02030471">
    <property type="protein sequence ID" value="KAK3245632.1"/>
    <property type="molecule type" value="Genomic_DNA"/>
</dbReference>
<reference evidence="1 2" key="1">
    <citation type="journal article" date="2015" name="Genome Biol. Evol.">
        <title>Comparative Genomics of a Bacterivorous Green Alga Reveals Evolutionary Causalities and Consequences of Phago-Mixotrophic Mode of Nutrition.</title>
        <authorList>
            <person name="Burns J.A."/>
            <person name="Paasch A."/>
            <person name="Narechania A."/>
            <person name="Kim E."/>
        </authorList>
    </citation>
    <scope>NUCLEOTIDE SEQUENCE [LARGE SCALE GENOMIC DNA]</scope>
    <source>
        <strain evidence="1 2">PLY_AMNH</strain>
    </source>
</reference>
<keyword evidence="2" id="KW-1185">Reference proteome</keyword>
<gene>
    <name evidence="1" type="ORF">CYMTET_44813</name>
</gene>
<dbReference type="Proteomes" id="UP001190700">
    <property type="component" value="Unassembled WGS sequence"/>
</dbReference>
<sequence length="216" mass="23072">MAEVGEAPVLLDAVWLVKAGQLRAVTKRLKSPKLALAMEEALWKLDQCYTAGAGVFVVALLQDNLGGGTPVSVAQGTRGNSVEKSEVAYGTAKELATAARLAMGEINIGPTKQLLAAAGWQRTPEVCSCKRLDGPGLRLAGMRPARGGHFSAPGRVLPLAPVRWVQHWRRDAFLEAGLSTPWQCSSAVQACIDPTAVQACIDPTAMRDKHMEHYFG</sequence>
<evidence type="ECO:0000313" key="1">
    <source>
        <dbReference type="EMBL" id="KAK3245632.1"/>
    </source>
</evidence>
<accession>A0AAE0EZ88</accession>
<evidence type="ECO:0000313" key="2">
    <source>
        <dbReference type="Proteomes" id="UP001190700"/>
    </source>
</evidence>
<proteinExistence type="predicted"/>
<dbReference type="AlphaFoldDB" id="A0AAE0EZ88"/>
<organism evidence="1 2">
    <name type="scientific">Cymbomonas tetramitiformis</name>
    <dbReference type="NCBI Taxonomy" id="36881"/>
    <lineage>
        <taxon>Eukaryota</taxon>
        <taxon>Viridiplantae</taxon>
        <taxon>Chlorophyta</taxon>
        <taxon>Pyramimonadophyceae</taxon>
        <taxon>Pyramimonadales</taxon>
        <taxon>Pyramimonadaceae</taxon>
        <taxon>Cymbomonas</taxon>
    </lineage>
</organism>